<comment type="subcellular location">
    <subcellularLocation>
        <location evidence="1">Endoplasmic reticulum membrane</location>
        <topology evidence="1">Peripheral membrane protein</topology>
    </subcellularLocation>
</comment>
<evidence type="ECO:0000313" key="10">
    <source>
        <dbReference type="RefSeq" id="XP_065649696.1"/>
    </source>
</evidence>
<keyword evidence="9" id="KW-1185">Reference proteome</keyword>
<evidence type="ECO:0000313" key="9">
    <source>
        <dbReference type="Proteomes" id="UP001652625"/>
    </source>
</evidence>
<evidence type="ECO:0000256" key="1">
    <source>
        <dbReference type="ARBA" id="ARBA00004406"/>
    </source>
</evidence>
<dbReference type="PANTHER" id="PTHR13254">
    <property type="entry name" value="GOLGI AUTOANTIGEN, GOLGIN SUBFAMILY A, 7"/>
    <property type="match status" value="1"/>
</dbReference>
<evidence type="ECO:0000256" key="4">
    <source>
        <dbReference type="ARBA" id="ARBA00018463"/>
    </source>
</evidence>
<keyword evidence="5" id="KW-0256">Endoplasmic reticulum</keyword>
<comment type="similarity">
    <text evidence="2">Belongs to the ERF4 family.</text>
</comment>
<feature type="domain" description="Golgin subfamily A member 7/ERF4" evidence="8">
    <location>
        <begin position="43"/>
        <end position="155"/>
    </location>
</feature>
<keyword evidence="6 7" id="KW-0472">Membrane</keyword>
<evidence type="ECO:0000256" key="3">
    <source>
        <dbReference type="ARBA" id="ARBA00011396"/>
    </source>
</evidence>
<evidence type="ECO:0000256" key="2">
    <source>
        <dbReference type="ARBA" id="ARBA00007732"/>
    </source>
</evidence>
<dbReference type="GeneID" id="100209431"/>
<dbReference type="RefSeq" id="XP_065649696.1">
    <property type="nucleotide sequence ID" value="XM_065793624.1"/>
</dbReference>
<organism evidence="9 10">
    <name type="scientific">Hydra vulgaris</name>
    <name type="common">Hydra</name>
    <name type="synonym">Hydra attenuata</name>
    <dbReference type="NCBI Taxonomy" id="6087"/>
    <lineage>
        <taxon>Eukaryota</taxon>
        <taxon>Metazoa</taxon>
        <taxon>Cnidaria</taxon>
        <taxon>Hydrozoa</taxon>
        <taxon>Hydroidolina</taxon>
        <taxon>Anthoathecata</taxon>
        <taxon>Aplanulata</taxon>
        <taxon>Hydridae</taxon>
        <taxon>Hydra</taxon>
    </lineage>
</organism>
<keyword evidence="7" id="KW-0812">Transmembrane</keyword>
<evidence type="ECO:0000259" key="8">
    <source>
        <dbReference type="Pfam" id="PF10256"/>
    </source>
</evidence>
<dbReference type="Pfam" id="PF10256">
    <property type="entry name" value="Erf4"/>
    <property type="match status" value="1"/>
</dbReference>
<reference evidence="10" key="1">
    <citation type="submission" date="2025-08" db="UniProtKB">
        <authorList>
            <consortium name="RefSeq"/>
        </authorList>
    </citation>
    <scope>IDENTIFICATION</scope>
</reference>
<name>A0ABM4BKX4_HYDVU</name>
<feature type="transmembrane region" description="Helical" evidence="7">
    <location>
        <begin position="93"/>
        <end position="113"/>
    </location>
</feature>
<comment type="subunit">
    <text evidence="3">Interacts with ERF2.</text>
</comment>
<dbReference type="InterPro" id="IPR051371">
    <property type="entry name" value="Ras_palmitoyltransferase"/>
</dbReference>
<keyword evidence="7" id="KW-1133">Transmembrane helix</keyword>
<gene>
    <name evidence="10" type="primary">LOC100209431</name>
</gene>
<dbReference type="InterPro" id="IPR019383">
    <property type="entry name" value="Golgin_A_7/ERF4"/>
</dbReference>
<evidence type="ECO:0000256" key="7">
    <source>
        <dbReference type="SAM" id="Phobius"/>
    </source>
</evidence>
<protein>
    <recommendedName>
        <fullName evidence="4">Ras modification protein ERF4</fullName>
    </recommendedName>
</protein>
<dbReference type="PANTHER" id="PTHR13254:SF0">
    <property type="entry name" value="GOLGIN SUBFAMILY A MEMBER 7_ERF4 DOMAIN-CONTAINING PROTEIN"/>
    <property type="match status" value="1"/>
</dbReference>
<proteinExistence type="inferred from homology"/>
<accession>A0ABM4BKX4</accession>
<dbReference type="Proteomes" id="UP001652625">
    <property type="component" value="Chromosome 03"/>
</dbReference>
<sequence>MLSEQKFKLIEAEKKTEKLTQKQPKFSVVEKMVNDPNRGSTKVFIQRDYSEGTAVQFQKKFPIELEGRIPRNLFDQTIQTINKTFDAAESHDMYSLFQGFCACLTGFLIYICFDTQYERHMKKLAQYIQEQNETVYSPRGLMLINPMERGLRVIEIHIFGYNNTK</sequence>
<evidence type="ECO:0000256" key="5">
    <source>
        <dbReference type="ARBA" id="ARBA00022824"/>
    </source>
</evidence>
<evidence type="ECO:0000256" key="6">
    <source>
        <dbReference type="ARBA" id="ARBA00023136"/>
    </source>
</evidence>